<accession>A0A931FGD5</accession>
<dbReference type="SUPFAM" id="SSF51430">
    <property type="entry name" value="NAD(P)-linked oxidoreductase"/>
    <property type="match status" value="1"/>
</dbReference>
<dbReference type="EMBL" id="JADPRT010000009">
    <property type="protein sequence ID" value="MBF9070776.1"/>
    <property type="molecule type" value="Genomic_DNA"/>
</dbReference>
<dbReference type="Gene3D" id="3.20.20.100">
    <property type="entry name" value="NADP-dependent oxidoreductase domain"/>
    <property type="match status" value="1"/>
</dbReference>
<evidence type="ECO:0000256" key="1">
    <source>
        <dbReference type="ARBA" id="ARBA00023002"/>
    </source>
</evidence>
<dbReference type="InterPro" id="IPR023210">
    <property type="entry name" value="NADP_OxRdtase_dom"/>
</dbReference>
<name>A0A931FGD5_9ACTN</name>
<protein>
    <submittedName>
        <fullName evidence="3">Aldo/keto reductase</fullName>
    </submittedName>
</protein>
<dbReference type="GO" id="GO:0005737">
    <property type="term" value="C:cytoplasm"/>
    <property type="evidence" value="ECO:0007669"/>
    <property type="project" value="TreeGrafter"/>
</dbReference>
<dbReference type="CDD" id="cd19076">
    <property type="entry name" value="AKR_AKR13A_13D"/>
    <property type="match status" value="1"/>
</dbReference>
<evidence type="ECO:0000313" key="3">
    <source>
        <dbReference type="EMBL" id="MBF9070776.1"/>
    </source>
</evidence>
<feature type="domain" description="NADP-dependent oxidoreductase" evidence="2">
    <location>
        <begin position="17"/>
        <end position="313"/>
    </location>
</feature>
<dbReference type="InterPro" id="IPR050791">
    <property type="entry name" value="Aldo-Keto_reductase"/>
</dbReference>
<dbReference type="Pfam" id="PF00248">
    <property type="entry name" value="Aldo_ket_red"/>
    <property type="match status" value="1"/>
</dbReference>
<dbReference type="InterPro" id="IPR036812">
    <property type="entry name" value="NAD(P)_OxRdtase_dom_sf"/>
</dbReference>
<dbReference type="GO" id="GO:0016491">
    <property type="term" value="F:oxidoreductase activity"/>
    <property type="evidence" value="ECO:0007669"/>
    <property type="project" value="UniProtKB-KW"/>
</dbReference>
<proteinExistence type="predicted"/>
<keyword evidence="1" id="KW-0560">Oxidoreductase</keyword>
<organism evidence="3 4">
    <name type="scientific">Streptacidiphilus fuscans</name>
    <dbReference type="NCBI Taxonomy" id="2789292"/>
    <lineage>
        <taxon>Bacteria</taxon>
        <taxon>Bacillati</taxon>
        <taxon>Actinomycetota</taxon>
        <taxon>Actinomycetes</taxon>
        <taxon>Kitasatosporales</taxon>
        <taxon>Streptomycetaceae</taxon>
        <taxon>Streptacidiphilus</taxon>
    </lineage>
</organism>
<dbReference type="PANTHER" id="PTHR43625:SF40">
    <property type="entry name" value="ALDO-KETO REDUCTASE YAKC [NADP(+)]"/>
    <property type="match status" value="1"/>
</dbReference>
<dbReference type="RefSeq" id="WP_196195935.1">
    <property type="nucleotide sequence ID" value="NZ_JADPRT010000009.1"/>
</dbReference>
<keyword evidence="4" id="KW-1185">Reference proteome</keyword>
<comment type="caution">
    <text evidence="3">The sequence shown here is derived from an EMBL/GenBank/DDBJ whole genome shotgun (WGS) entry which is preliminary data.</text>
</comment>
<gene>
    <name evidence="3" type="ORF">I2501_22420</name>
</gene>
<evidence type="ECO:0000259" key="2">
    <source>
        <dbReference type="Pfam" id="PF00248"/>
    </source>
</evidence>
<sequence>MLQRDLGRQGLRVSAQGLGCMGMSQSYGVANDITSIETVHRALDLGITLLDTANVYGATGLYGVGANEKLIGHAIRGRRDEVVLASKCGIVDVRPGSGMELRADPDYVRRCCDESLNRLGVDHLDLYYLHRVDPRTPIEESVGALADLVKAGKVRYIGVSEVTADELERAHAVHPVSAVQSEYSLWTRGVEESVLPTARRLGIGLVPFSPLGRGFLTGAITSTGSFADNDMRRGMPRFHEDAFDANQAIVETIRSVAAEKEVLPGQVALAWVHAQGDDIVPIPGTKRVAYLEQNAAAAELVLSPADLERLDTVAGRTVGARR</sequence>
<dbReference type="PANTHER" id="PTHR43625">
    <property type="entry name" value="AFLATOXIN B1 ALDEHYDE REDUCTASE"/>
    <property type="match status" value="1"/>
</dbReference>
<dbReference type="AlphaFoldDB" id="A0A931FGD5"/>
<reference evidence="3" key="1">
    <citation type="submission" date="2020-11" db="EMBL/GenBank/DDBJ databases">
        <title>Isolation and identification of active actinomycetes.</title>
        <authorList>
            <person name="Yu B."/>
        </authorList>
    </citation>
    <scope>NUCLEOTIDE SEQUENCE</scope>
    <source>
        <strain evidence="3">NEAU-YB345</strain>
    </source>
</reference>
<dbReference type="Proteomes" id="UP000657385">
    <property type="component" value="Unassembled WGS sequence"/>
</dbReference>
<evidence type="ECO:0000313" key="4">
    <source>
        <dbReference type="Proteomes" id="UP000657385"/>
    </source>
</evidence>